<protein>
    <submittedName>
        <fullName evidence="1">Uncharacterized protein</fullName>
    </submittedName>
</protein>
<reference evidence="1 2" key="1">
    <citation type="journal article" date="2023" name="ACS Omega">
        <title>Identification of the Neoaspergillic Acid Biosynthesis Gene Cluster by Establishing an In Vitro CRISPR-Ribonucleoprotein Genetic System in Aspergillus melleus.</title>
        <authorList>
            <person name="Yuan B."/>
            <person name="Grau M.F."/>
            <person name="Murata R.M."/>
            <person name="Torok T."/>
            <person name="Venkateswaran K."/>
            <person name="Stajich J.E."/>
            <person name="Wang C.C.C."/>
        </authorList>
    </citation>
    <scope>NUCLEOTIDE SEQUENCE [LARGE SCALE GENOMIC DNA]</scope>
    <source>
        <strain evidence="1 2">IMV 1140</strain>
    </source>
</reference>
<accession>A0ACC3AU08</accession>
<evidence type="ECO:0000313" key="1">
    <source>
        <dbReference type="EMBL" id="KAK1141202.1"/>
    </source>
</evidence>
<gene>
    <name evidence="1" type="ORF">N8T08_009241</name>
</gene>
<organism evidence="1 2">
    <name type="scientific">Aspergillus melleus</name>
    <dbReference type="NCBI Taxonomy" id="138277"/>
    <lineage>
        <taxon>Eukaryota</taxon>
        <taxon>Fungi</taxon>
        <taxon>Dikarya</taxon>
        <taxon>Ascomycota</taxon>
        <taxon>Pezizomycotina</taxon>
        <taxon>Eurotiomycetes</taxon>
        <taxon>Eurotiomycetidae</taxon>
        <taxon>Eurotiales</taxon>
        <taxon>Aspergillaceae</taxon>
        <taxon>Aspergillus</taxon>
        <taxon>Aspergillus subgen. Circumdati</taxon>
    </lineage>
</organism>
<sequence length="388" mass="44753">MPATPTPSSGSHGDECDRSENASSRPSTPDGQATVRSIHAPRPRRNLYGITEHNGMIIVNGVDIVARATNWREQGRTQEQVENLSRFIDWLIIGSRTTERANSMPTPMPRQNERPPSPPDELIVRSMYNRQLYGLPPEVFQRDPFIQTRQWQQHSMGGRRSPPLTPREREERRAEQVAVPPAHLDNEPSRDTWPVGWELHHDYYLWACRGTVVDIAEHLQVVFDFNPPIQESFVADRLSGVNAFRQLTYLQAYFPGEAHSMQRALARGIIYEAGIDHAEIRGGFQELEIEQEDPSNYEYREPVCPSFGPADWDCRDDAYLALYLGLSPSTFIHDYGWLFPHPICPEFIRLRMAQIPYLDLTSSDLQRQVRRRKRFLSWAPRRLANIRS</sequence>
<dbReference type="EMBL" id="JAOPJF010000067">
    <property type="protein sequence ID" value="KAK1141202.1"/>
    <property type="molecule type" value="Genomic_DNA"/>
</dbReference>
<proteinExistence type="predicted"/>
<keyword evidence="2" id="KW-1185">Reference proteome</keyword>
<evidence type="ECO:0000313" key="2">
    <source>
        <dbReference type="Proteomes" id="UP001177260"/>
    </source>
</evidence>
<name>A0ACC3AU08_9EURO</name>
<comment type="caution">
    <text evidence="1">The sequence shown here is derived from an EMBL/GenBank/DDBJ whole genome shotgun (WGS) entry which is preliminary data.</text>
</comment>
<dbReference type="Proteomes" id="UP001177260">
    <property type="component" value="Unassembled WGS sequence"/>
</dbReference>